<dbReference type="InterPro" id="IPR000944">
    <property type="entry name" value="Tscrpt_reg_Rrf2"/>
</dbReference>
<dbReference type="PROSITE" id="PS51197">
    <property type="entry name" value="HTH_RRF2_2"/>
    <property type="match status" value="1"/>
</dbReference>
<proteinExistence type="predicted"/>
<reference evidence="1 2" key="1">
    <citation type="submission" date="2020-05" db="EMBL/GenBank/DDBJ databases">
        <title>Complete genome sequencing of Campylobacter and Arcobacter type strains.</title>
        <authorList>
            <person name="Miller W.G."/>
            <person name="Yee E."/>
        </authorList>
    </citation>
    <scope>NUCLEOTIDE SEQUENCE [LARGE SCALE GENOMIC DNA]</scope>
    <source>
        <strain evidence="1 2">LMG 21996</strain>
    </source>
</reference>
<dbReference type="InterPro" id="IPR036388">
    <property type="entry name" value="WH-like_DNA-bd_sf"/>
</dbReference>
<dbReference type="Pfam" id="PF02082">
    <property type="entry name" value="Rrf2"/>
    <property type="match status" value="1"/>
</dbReference>
<evidence type="ECO:0000313" key="2">
    <source>
        <dbReference type="Proteomes" id="UP000509513"/>
    </source>
</evidence>
<dbReference type="InterPro" id="IPR036390">
    <property type="entry name" value="WH_DNA-bd_sf"/>
</dbReference>
<dbReference type="KEGG" id="acib:ACBT_0246"/>
<dbReference type="PANTHER" id="PTHR33221:SF9">
    <property type="entry name" value="RRF2 FAMILY PROTEIN"/>
    <property type="match status" value="1"/>
</dbReference>
<dbReference type="GO" id="GO:0003700">
    <property type="term" value="F:DNA-binding transcription factor activity"/>
    <property type="evidence" value="ECO:0007669"/>
    <property type="project" value="TreeGrafter"/>
</dbReference>
<dbReference type="Gene3D" id="1.10.10.10">
    <property type="entry name" value="Winged helix-like DNA-binding domain superfamily/Winged helix DNA-binding domain"/>
    <property type="match status" value="1"/>
</dbReference>
<dbReference type="SUPFAM" id="SSF46785">
    <property type="entry name" value="Winged helix' DNA-binding domain"/>
    <property type="match status" value="1"/>
</dbReference>
<dbReference type="EMBL" id="CP054051">
    <property type="protein sequence ID" value="QKJ26228.1"/>
    <property type="molecule type" value="Genomic_DNA"/>
</dbReference>
<dbReference type="RefSeq" id="WP_024776247.1">
    <property type="nucleotide sequence ID" value="NZ_CP054051.1"/>
</dbReference>
<gene>
    <name evidence="1" type="ORF">ACBT_0246</name>
</gene>
<dbReference type="AlphaFoldDB" id="A0A7L5JMF7"/>
<evidence type="ECO:0000313" key="1">
    <source>
        <dbReference type="EMBL" id="QKJ26228.1"/>
    </source>
</evidence>
<name>A0A7L5JMF7_9BACT</name>
<accession>A0A7L5JMF7</accession>
<dbReference type="NCBIfam" id="TIGR00738">
    <property type="entry name" value="rrf2_super"/>
    <property type="match status" value="1"/>
</dbReference>
<sequence>MKISKKTDYALRALFAIAEPSRKGTISIRELSENVDIPRRFLENIMLEMNKAGWVKSITGRNGGYELARNANSITLGEVIRHFEGMVAMISCVSVYNYEPCSQEGKCYFRRVFLNIRNLTVQILDKTTIASCFSFQPISKDDIFKEEFIGGLGI</sequence>
<organism evidence="1 2">
    <name type="scientific">Aliarcobacter cibarius</name>
    <dbReference type="NCBI Taxonomy" id="255507"/>
    <lineage>
        <taxon>Bacteria</taxon>
        <taxon>Pseudomonadati</taxon>
        <taxon>Campylobacterota</taxon>
        <taxon>Epsilonproteobacteria</taxon>
        <taxon>Campylobacterales</taxon>
        <taxon>Arcobacteraceae</taxon>
        <taxon>Aliarcobacter</taxon>
    </lineage>
</organism>
<protein>
    <submittedName>
        <fullName evidence="1">Transcriptional regulator, IscR/Rrf2 family</fullName>
    </submittedName>
</protein>
<dbReference type="PANTHER" id="PTHR33221">
    <property type="entry name" value="WINGED HELIX-TURN-HELIX TRANSCRIPTIONAL REGULATOR, RRF2 FAMILY"/>
    <property type="match status" value="1"/>
</dbReference>
<dbReference type="Proteomes" id="UP000509513">
    <property type="component" value="Chromosome"/>
</dbReference>
<dbReference type="GO" id="GO:0005829">
    <property type="term" value="C:cytosol"/>
    <property type="evidence" value="ECO:0007669"/>
    <property type="project" value="TreeGrafter"/>
</dbReference>